<protein>
    <submittedName>
        <fullName evidence="1">Uncharacterized protein</fullName>
    </submittedName>
</protein>
<evidence type="ECO:0000313" key="1">
    <source>
        <dbReference type="EMBL" id="DAD71195.1"/>
    </source>
</evidence>
<dbReference type="EMBL" id="BK015877">
    <property type="protein sequence ID" value="DAD71195.1"/>
    <property type="molecule type" value="Genomic_DNA"/>
</dbReference>
<sequence length="81" mass="8797">MTLTELQNKLGEQIDLLTDKSTSFTAKKQLADVAMTVSSLAKQMINNADVILRTEKLVSEGKLKESAIQKMIGGAEDGNKD</sequence>
<organism evidence="1">
    <name type="scientific">Siphoviridae sp. ctkyH28</name>
    <dbReference type="NCBI Taxonomy" id="2827585"/>
    <lineage>
        <taxon>Viruses</taxon>
        <taxon>Duplodnaviria</taxon>
        <taxon>Heunggongvirae</taxon>
        <taxon>Uroviricota</taxon>
        <taxon>Caudoviricetes</taxon>
    </lineage>
</organism>
<accession>A0A8S5LMU1</accession>
<proteinExistence type="predicted"/>
<name>A0A8S5LMU1_9CAUD</name>
<reference evidence="1" key="1">
    <citation type="journal article" date="2021" name="Proc. Natl. Acad. Sci. U.S.A.">
        <title>A Catalog of Tens of Thousands of Viruses from Human Metagenomes Reveals Hidden Associations with Chronic Diseases.</title>
        <authorList>
            <person name="Tisza M.J."/>
            <person name="Buck C.B."/>
        </authorList>
    </citation>
    <scope>NUCLEOTIDE SEQUENCE</scope>
    <source>
        <strain evidence="1">CtkyH28</strain>
    </source>
</reference>